<dbReference type="PANTHER" id="PTHR43742">
    <property type="entry name" value="TRIMETHYLAMINE-N-OXIDE REDUCTASE"/>
    <property type="match status" value="1"/>
</dbReference>
<reference evidence="9 10" key="1">
    <citation type="submission" date="2017-07" db="EMBL/GenBank/DDBJ databases">
        <title>Draft whole genome sequences of clinical Proprionibacteriaceae strains.</title>
        <authorList>
            <person name="Bernier A.-M."/>
            <person name="Bernard K."/>
            <person name="Domingo M.-C."/>
        </authorList>
    </citation>
    <scope>NUCLEOTIDE SEQUENCE [LARGE SCALE GENOMIC DNA]</scope>
    <source>
        <strain evidence="9 10">NML 030167</strain>
    </source>
</reference>
<feature type="domain" description="Molybdopterin dinucleotide-binding" evidence="7">
    <location>
        <begin position="625"/>
        <end position="745"/>
    </location>
</feature>
<evidence type="ECO:0000256" key="3">
    <source>
        <dbReference type="ARBA" id="ARBA00022505"/>
    </source>
</evidence>
<evidence type="ECO:0000313" key="10">
    <source>
        <dbReference type="Proteomes" id="UP000215896"/>
    </source>
</evidence>
<feature type="domain" description="Molybdopterin oxidoreductase" evidence="6">
    <location>
        <begin position="51"/>
        <end position="509"/>
    </location>
</feature>
<organism evidence="9 10">
    <name type="scientific">Enemella evansiae</name>
    <dbReference type="NCBI Taxonomy" id="2016499"/>
    <lineage>
        <taxon>Bacteria</taxon>
        <taxon>Bacillati</taxon>
        <taxon>Actinomycetota</taxon>
        <taxon>Actinomycetes</taxon>
        <taxon>Propionibacteriales</taxon>
        <taxon>Propionibacteriaceae</taxon>
        <taxon>Enemella</taxon>
    </lineage>
</organism>
<gene>
    <name evidence="9" type="ORF">CGZ94_07650</name>
</gene>
<dbReference type="GO" id="GO:0016491">
    <property type="term" value="F:oxidoreductase activity"/>
    <property type="evidence" value="ECO:0007669"/>
    <property type="project" value="UniProtKB-KW"/>
</dbReference>
<dbReference type="Gene3D" id="3.40.50.740">
    <property type="match status" value="1"/>
</dbReference>
<sequence length="773" mass="84057">MAGTRRTTTHWGTFDFEVRDGKAVSAAALDDDPAAGRMARGLADTFDHPLRITRPHVRQGWLEHGPRYRGNRRGAEPMVEVGWAEAYDLIAAELTRIRDRHGDEAVYGGSYGWGSAGRFHHPQSQIHRFLNVDGGYTASKNTYSFAALEVLLPHLIGGSRLSMIDWNPQWSEIRDHCRIVVAFGGSSLKNTQVNHGGLRRHRIREAQVACFEAGVRFVLVSPHRDDLAAELGAEWVPIRPGTDTAMLLAMTQHLVASGLADRDFLDACCVGFPELARYLNGEDDGVVKSPEWAEPITGVSAGTMRELAEACASQRSVVSLTWSIQRAQHGEQPYRAGLSLAAAAGSMGRPGGGYAVGLGGEGGVGMHRSSIGVASFPQGTNPVETFIPVARISDMLLNPGAELAYDGRTLTYPDIRMIYWAGGNPFHHHQDLNKLVRAWNVPETVVVHDSWWTPVTRFADIVIPVASSLERDDIAAGAHDNHLLPMHRIQDPPAGVPTDFEAFREIAKRRGRAEEFTEGLDTEAWVRRLYAETVDRLARRGVSIPDFDEFMRSEGVEVPLPAQRDVFGDLRADPQRFPLTTPSGRIEIFSSTIAGFDLEGLPGHAVWREPEEWLGSSLAEGGEHFHLLSHQPRGRLHSQLDFGASSQSTKVGGREAVQLNPADAARLGVGDGDVVRLVNDRGSCLAAAKISSGVTAGVLLMATGGWYDPQQPGEPDATCLQGNPNVLTSDRPTSQLAQGPTAQTCLVRVEVVEDPPASRAYLPPAVVQRTPIG</sequence>
<dbReference type="InterPro" id="IPR006656">
    <property type="entry name" value="Mopterin_OxRdtase"/>
</dbReference>
<evidence type="ECO:0000256" key="4">
    <source>
        <dbReference type="ARBA" id="ARBA00022723"/>
    </source>
</evidence>
<dbReference type="InterPro" id="IPR050612">
    <property type="entry name" value="Prok_Mopterin_Oxidored"/>
</dbReference>
<dbReference type="OrthoDB" id="9759518at2"/>
<keyword evidence="4" id="KW-0479">Metal-binding</keyword>
<dbReference type="EMBL" id="NMVO01000012">
    <property type="protein sequence ID" value="OYO14463.1"/>
    <property type="molecule type" value="Genomic_DNA"/>
</dbReference>
<keyword evidence="5" id="KW-0560">Oxidoreductase</keyword>
<dbReference type="Pfam" id="PF01568">
    <property type="entry name" value="Molydop_binding"/>
    <property type="match status" value="1"/>
</dbReference>
<evidence type="ECO:0000256" key="2">
    <source>
        <dbReference type="ARBA" id="ARBA00010312"/>
    </source>
</evidence>
<feature type="domain" description="Molybdopterin oxidoreductase N-terminal" evidence="8">
    <location>
        <begin position="7"/>
        <end position="44"/>
    </location>
</feature>
<dbReference type="GO" id="GO:0009055">
    <property type="term" value="F:electron transfer activity"/>
    <property type="evidence" value="ECO:0007669"/>
    <property type="project" value="TreeGrafter"/>
</dbReference>
<dbReference type="CDD" id="cd02793">
    <property type="entry name" value="MopB_CT_DMSOR-BSOR-TMAOR"/>
    <property type="match status" value="1"/>
</dbReference>
<dbReference type="InterPro" id="IPR009010">
    <property type="entry name" value="Asp_de-COase-like_dom_sf"/>
</dbReference>
<comment type="cofactor">
    <cofactor evidence="1">
        <name>Mo-bis(molybdopterin guanine dinucleotide)</name>
        <dbReference type="ChEBI" id="CHEBI:60539"/>
    </cofactor>
</comment>
<protein>
    <recommendedName>
        <fullName evidence="11">Asp-tRNA(Asn)/Glu-tRNA(Gln) amidotransferase GatCAB subunit C</fullName>
    </recommendedName>
</protein>
<dbReference type="Proteomes" id="UP000215896">
    <property type="component" value="Unassembled WGS sequence"/>
</dbReference>
<evidence type="ECO:0000256" key="5">
    <source>
        <dbReference type="ARBA" id="ARBA00023002"/>
    </source>
</evidence>
<dbReference type="GO" id="GO:0009061">
    <property type="term" value="P:anaerobic respiration"/>
    <property type="evidence" value="ECO:0007669"/>
    <property type="project" value="TreeGrafter"/>
</dbReference>
<dbReference type="InterPro" id="IPR041954">
    <property type="entry name" value="CT_DMSOR/BSOR/TMAOR"/>
</dbReference>
<accession>A0A255GJD5</accession>
<dbReference type="SUPFAM" id="SSF50692">
    <property type="entry name" value="ADC-like"/>
    <property type="match status" value="1"/>
</dbReference>
<dbReference type="Gene3D" id="3.40.228.10">
    <property type="entry name" value="Dimethylsulfoxide Reductase, domain 2"/>
    <property type="match status" value="1"/>
</dbReference>
<dbReference type="GO" id="GO:0043546">
    <property type="term" value="F:molybdopterin cofactor binding"/>
    <property type="evidence" value="ECO:0007669"/>
    <property type="project" value="InterPro"/>
</dbReference>
<evidence type="ECO:0000259" key="7">
    <source>
        <dbReference type="Pfam" id="PF01568"/>
    </source>
</evidence>
<dbReference type="InterPro" id="IPR006657">
    <property type="entry name" value="MoPterin_dinucl-bd_dom"/>
</dbReference>
<dbReference type="AlphaFoldDB" id="A0A255GJD5"/>
<dbReference type="GO" id="GO:0030151">
    <property type="term" value="F:molybdenum ion binding"/>
    <property type="evidence" value="ECO:0007669"/>
    <property type="project" value="TreeGrafter"/>
</dbReference>
<dbReference type="RefSeq" id="WP_094405260.1">
    <property type="nucleotide sequence ID" value="NZ_NMVN01000016.1"/>
</dbReference>
<dbReference type="InterPro" id="IPR041460">
    <property type="entry name" value="Molybdopterin_N"/>
</dbReference>
<dbReference type="Pfam" id="PF18364">
    <property type="entry name" value="Molybdopterin_N"/>
    <property type="match status" value="1"/>
</dbReference>
<dbReference type="Gene3D" id="2.40.40.20">
    <property type="match status" value="1"/>
</dbReference>
<evidence type="ECO:0000259" key="8">
    <source>
        <dbReference type="Pfam" id="PF18364"/>
    </source>
</evidence>
<dbReference type="SUPFAM" id="SSF53706">
    <property type="entry name" value="Formate dehydrogenase/DMSO reductase, domains 1-3"/>
    <property type="match status" value="1"/>
</dbReference>
<comment type="caution">
    <text evidence="9">The sequence shown here is derived from an EMBL/GenBank/DDBJ whole genome shotgun (WGS) entry which is preliminary data.</text>
</comment>
<name>A0A255GJD5_9ACTN</name>
<dbReference type="GO" id="GO:0030288">
    <property type="term" value="C:outer membrane-bounded periplasmic space"/>
    <property type="evidence" value="ECO:0007669"/>
    <property type="project" value="TreeGrafter"/>
</dbReference>
<evidence type="ECO:0008006" key="11">
    <source>
        <dbReference type="Google" id="ProtNLM"/>
    </source>
</evidence>
<evidence type="ECO:0000259" key="6">
    <source>
        <dbReference type="Pfam" id="PF00384"/>
    </source>
</evidence>
<proteinExistence type="inferred from homology"/>
<dbReference type="Pfam" id="PF00384">
    <property type="entry name" value="Molybdopterin"/>
    <property type="match status" value="1"/>
</dbReference>
<evidence type="ECO:0000313" key="9">
    <source>
        <dbReference type="EMBL" id="OYO14463.1"/>
    </source>
</evidence>
<dbReference type="Gene3D" id="3.90.55.10">
    <property type="entry name" value="Dimethylsulfoxide Reductase, domain 3"/>
    <property type="match status" value="1"/>
</dbReference>
<keyword evidence="10" id="KW-1185">Reference proteome</keyword>
<dbReference type="PANTHER" id="PTHR43742:SF10">
    <property type="entry name" value="TRIMETHYLAMINE-N-OXIDE REDUCTASE 2"/>
    <property type="match status" value="1"/>
</dbReference>
<evidence type="ECO:0000256" key="1">
    <source>
        <dbReference type="ARBA" id="ARBA00001942"/>
    </source>
</evidence>
<keyword evidence="3" id="KW-0500">Molybdenum</keyword>
<comment type="similarity">
    <text evidence="2">Belongs to the prokaryotic molybdopterin-containing oxidoreductase family.</text>
</comment>